<feature type="non-terminal residue" evidence="1">
    <location>
        <position position="1"/>
    </location>
</feature>
<protein>
    <submittedName>
        <fullName evidence="1 2">Uncharacterized protein</fullName>
    </submittedName>
</protein>
<evidence type="ECO:0000313" key="3">
    <source>
        <dbReference type="Proteomes" id="UP000014760"/>
    </source>
</evidence>
<dbReference type="EnsemblMetazoa" id="CapteT215995">
    <property type="protein sequence ID" value="CapteP215995"/>
    <property type="gene ID" value="CapteG215995"/>
</dbReference>
<evidence type="ECO:0000313" key="1">
    <source>
        <dbReference type="EMBL" id="ELU09948.1"/>
    </source>
</evidence>
<dbReference type="Proteomes" id="UP000014760">
    <property type="component" value="Unassembled WGS sequence"/>
</dbReference>
<dbReference type="AlphaFoldDB" id="R7UUX1"/>
<dbReference type="EMBL" id="KB297767">
    <property type="protein sequence ID" value="ELU09948.1"/>
    <property type="molecule type" value="Genomic_DNA"/>
</dbReference>
<gene>
    <name evidence="1" type="ORF">CAPTEDRAFT_215995</name>
</gene>
<reference evidence="3" key="1">
    <citation type="submission" date="2012-12" db="EMBL/GenBank/DDBJ databases">
        <authorList>
            <person name="Hellsten U."/>
            <person name="Grimwood J."/>
            <person name="Chapman J.A."/>
            <person name="Shapiro H."/>
            <person name="Aerts A."/>
            <person name="Otillar R.P."/>
            <person name="Terry A.Y."/>
            <person name="Boore J.L."/>
            <person name="Simakov O."/>
            <person name="Marletaz F."/>
            <person name="Cho S.-J."/>
            <person name="Edsinger-Gonzales E."/>
            <person name="Havlak P."/>
            <person name="Kuo D.-H."/>
            <person name="Larsson T."/>
            <person name="Lv J."/>
            <person name="Arendt D."/>
            <person name="Savage R."/>
            <person name="Osoegawa K."/>
            <person name="de Jong P."/>
            <person name="Lindberg D.R."/>
            <person name="Seaver E.C."/>
            <person name="Weisblat D.A."/>
            <person name="Putnam N.H."/>
            <person name="Grigoriev I.V."/>
            <person name="Rokhsar D.S."/>
        </authorList>
    </citation>
    <scope>NUCLEOTIDE SEQUENCE</scope>
    <source>
        <strain evidence="3">I ESC-2004</strain>
    </source>
</reference>
<sequence>HWCLDMKPQNIVVNPSTEVLAVFTQDLKLKVLHAETSDVVFEQDAISPGPVTSALFVLGKANTSGPLSWMGSSKLYYLDTNQELFTLEYLNDEDLESNPTKKLKQDLPETTLSQILKGKAHKSLVTNEEDFEATRVGTISSQFLSEVCYYLF</sequence>
<dbReference type="HOGENOM" id="CLU_1726811_0_0_1"/>
<dbReference type="EMBL" id="AMQN01041340">
    <property type="status" value="NOT_ANNOTATED_CDS"/>
    <property type="molecule type" value="Genomic_DNA"/>
</dbReference>
<evidence type="ECO:0000313" key="2">
    <source>
        <dbReference type="EnsemblMetazoa" id="CapteP215995"/>
    </source>
</evidence>
<reference evidence="2" key="3">
    <citation type="submission" date="2015-06" db="UniProtKB">
        <authorList>
            <consortium name="EnsemblMetazoa"/>
        </authorList>
    </citation>
    <scope>IDENTIFICATION</scope>
</reference>
<keyword evidence="3" id="KW-1185">Reference proteome</keyword>
<proteinExistence type="predicted"/>
<organism evidence="1">
    <name type="scientific">Capitella teleta</name>
    <name type="common">Polychaete worm</name>
    <dbReference type="NCBI Taxonomy" id="283909"/>
    <lineage>
        <taxon>Eukaryota</taxon>
        <taxon>Metazoa</taxon>
        <taxon>Spiralia</taxon>
        <taxon>Lophotrochozoa</taxon>
        <taxon>Annelida</taxon>
        <taxon>Polychaeta</taxon>
        <taxon>Sedentaria</taxon>
        <taxon>Scolecida</taxon>
        <taxon>Capitellidae</taxon>
        <taxon>Capitella</taxon>
    </lineage>
</organism>
<dbReference type="OrthoDB" id="4096at2759"/>
<reference evidence="1 3" key="2">
    <citation type="journal article" date="2013" name="Nature">
        <title>Insights into bilaterian evolution from three spiralian genomes.</title>
        <authorList>
            <person name="Simakov O."/>
            <person name="Marletaz F."/>
            <person name="Cho S.J."/>
            <person name="Edsinger-Gonzales E."/>
            <person name="Havlak P."/>
            <person name="Hellsten U."/>
            <person name="Kuo D.H."/>
            <person name="Larsson T."/>
            <person name="Lv J."/>
            <person name="Arendt D."/>
            <person name="Savage R."/>
            <person name="Osoegawa K."/>
            <person name="de Jong P."/>
            <person name="Grimwood J."/>
            <person name="Chapman J.A."/>
            <person name="Shapiro H."/>
            <person name="Aerts A."/>
            <person name="Otillar R.P."/>
            <person name="Terry A.Y."/>
            <person name="Boore J.L."/>
            <person name="Grigoriev I.V."/>
            <person name="Lindberg D.R."/>
            <person name="Seaver E.C."/>
            <person name="Weisblat D.A."/>
            <person name="Putnam N.H."/>
            <person name="Rokhsar D.S."/>
        </authorList>
    </citation>
    <scope>NUCLEOTIDE SEQUENCE</scope>
    <source>
        <strain evidence="1 3">I ESC-2004</strain>
    </source>
</reference>
<name>R7UUX1_CAPTE</name>
<accession>R7UUX1</accession>